<comment type="caution">
    <text evidence="1">The sequence shown here is derived from an EMBL/GenBank/DDBJ whole genome shotgun (WGS) entry which is preliminary data.</text>
</comment>
<dbReference type="SUPFAM" id="SSF46565">
    <property type="entry name" value="Chaperone J-domain"/>
    <property type="match status" value="1"/>
</dbReference>
<proteinExistence type="predicted"/>
<evidence type="ECO:0008006" key="2">
    <source>
        <dbReference type="Google" id="ProtNLM"/>
    </source>
</evidence>
<dbReference type="AlphaFoldDB" id="X1URS2"/>
<name>X1URS2_9ZZZZ</name>
<feature type="non-terminal residue" evidence="1">
    <location>
        <position position="1"/>
    </location>
</feature>
<gene>
    <name evidence="1" type="ORF">S12H4_55243</name>
</gene>
<organism evidence="1">
    <name type="scientific">marine sediment metagenome</name>
    <dbReference type="NCBI Taxonomy" id="412755"/>
    <lineage>
        <taxon>unclassified sequences</taxon>
        <taxon>metagenomes</taxon>
        <taxon>ecological metagenomes</taxon>
    </lineage>
</organism>
<evidence type="ECO:0000313" key="1">
    <source>
        <dbReference type="EMBL" id="GAJ20208.1"/>
    </source>
</evidence>
<reference evidence="1" key="1">
    <citation type="journal article" date="2014" name="Front. Microbiol.">
        <title>High frequency of phylogenetically diverse reductive dehalogenase-homologous genes in deep subseafloor sedimentary metagenomes.</title>
        <authorList>
            <person name="Kawai M."/>
            <person name="Futagami T."/>
            <person name="Toyoda A."/>
            <person name="Takaki Y."/>
            <person name="Nishi S."/>
            <person name="Hori S."/>
            <person name="Arai W."/>
            <person name="Tsubouchi T."/>
            <person name="Morono Y."/>
            <person name="Uchiyama I."/>
            <person name="Ito T."/>
            <person name="Fujiyama A."/>
            <person name="Inagaki F."/>
            <person name="Takami H."/>
        </authorList>
    </citation>
    <scope>NUCLEOTIDE SEQUENCE</scope>
    <source>
        <strain evidence="1">Expedition CK06-06</strain>
    </source>
</reference>
<sequence length="64" mass="7238">ELQEAYEVLSDDNKRSNYNRYGFSGVDVDMSSFMRGGIPGFDELLRSVFGGGDFGFGSIFWIQR</sequence>
<dbReference type="InterPro" id="IPR036869">
    <property type="entry name" value="J_dom_sf"/>
</dbReference>
<protein>
    <recommendedName>
        <fullName evidence="2">J domain-containing protein</fullName>
    </recommendedName>
</protein>
<dbReference type="EMBL" id="BARW01035414">
    <property type="protein sequence ID" value="GAJ20208.1"/>
    <property type="molecule type" value="Genomic_DNA"/>
</dbReference>
<dbReference type="Gene3D" id="1.10.287.110">
    <property type="entry name" value="DnaJ domain"/>
    <property type="match status" value="1"/>
</dbReference>
<accession>X1URS2</accession>